<comment type="cofactor">
    <cofactor evidence="1 11">
        <name>FAD</name>
        <dbReference type="ChEBI" id="CHEBI:57692"/>
    </cofactor>
</comment>
<evidence type="ECO:0000256" key="1">
    <source>
        <dbReference type="ARBA" id="ARBA00001974"/>
    </source>
</evidence>
<dbReference type="SUPFAM" id="SSF55874">
    <property type="entry name" value="ATPase domain of HSP90 chaperone/DNA topoisomerase II/histidine kinase"/>
    <property type="match status" value="1"/>
</dbReference>
<name>A0A9N9PPV9_9HELO</name>
<keyword evidence="3 11" id="KW-0662">Pyridine nucleotide biosynthesis</keyword>
<dbReference type="Proteomes" id="UP000696280">
    <property type="component" value="Unassembled WGS sequence"/>
</dbReference>
<feature type="region of interest" description="Disordered" evidence="13">
    <location>
        <begin position="685"/>
        <end position="732"/>
    </location>
</feature>
<feature type="compositionally biased region" description="Basic and acidic residues" evidence="13">
    <location>
        <begin position="685"/>
        <end position="714"/>
    </location>
</feature>
<evidence type="ECO:0000256" key="9">
    <source>
        <dbReference type="ARBA" id="ARBA00023128"/>
    </source>
</evidence>
<comment type="caution">
    <text evidence="17">The sequence shown here is derived from an EMBL/GenBank/DDBJ whole genome shotgun (WGS) entry which is preliminary data.</text>
</comment>
<evidence type="ECO:0000259" key="15">
    <source>
        <dbReference type="PROSITE" id="PS50110"/>
    </source>
</evidence>
<dbReference type="SUPFAM" id="SSF52172">
    <property type="entry name" value="CheY-like"/>
    <property type="match status" value="1"/>
</dbReference>
<sequence length="2002" mass="223882">MAQGNKRQKTVVIGAGPVGTLAALYAAQRGHEVEIYELRSDLRDPSTIPLNFTKSINLALSERGINAMRQSDRPDLLNRIFSETIPVYGRMIHGKKDSGELYQQSQAYDIHGRAIYAVDRGGLNAALLEELDTMPNVKVIFNHKLTGADFKKHKAWFEVIGSTTTPNTGRNREIEIDFDLMIGADGAHSAARYHMMKYSRMDYQQEYIDTLWCEFQIPARTVLKGEKEDSKFSISPNHLHIWPGKDFMFIAIPSSDGSFTCTLFMPSANFDGLEADPTQVPKFFDDNFPGVTTLITPANLISSFNENPHLPLINIKCQPHHYSDSIVIVGDAAHAMVPFYGQGMNAGLEDIRILFSFLDRHPSRRQALDEYSEYRKADAHVINDLALENYVEMRASVVSPLYAARKWLEETLSVHVPSLGWQTKYARVSFGNERYSEVIRKSERQGKLIVIGLVGLLSNGPVGRCLFSITTLHYSVPSSDFSPATENSPLFSNIDARNVASGASSIWVSQEHPIPMDETWLGLVSIAPALSLVESRSSRSAQRKGVVENSVPAVGKLNRIDTCIHASHVPKWAMYMYQGSRREPSHSNQHRVTVRVLEYHCERGSIVYTEQIRVAVYGAGSHPQAKDPAVACVDGSPVQVNFTGLVSRYYSVLTRVKVGLYFYHSFITIPTFNFCIRRSHSPEPQRHDNLAAKMSDSARRENTCETTPDERSKAEPQVITKTVDPPHRPTSGNAGLDAIGLVEYLDGDERPIFVLDLKSPAIAATTRTIPVYQNASLQMLDRVGVAVSQGTGAEAHKSSVADSTQTRLLLDWATSKPELVNLPASIHWGFRWTARTVRNRWRVVVGEVGSFPEDVTPPPLLISMSGSHRGRHGQKSKLTERIKITPRANPSAPDKTLEKELAAFRLVREDSATFGTQSPRDVVGHAPLNSSDALSEYDVTRPRAGTKVSSHIAFFQAYDWASTELGPISSWSLELRRMCNMVMFDPRAAALYWGPNKTMMYNESYIHVAGRKHPHCMGKIFTEAWPEIADDFEEPFAKALADGDSFIIDDAKFLINRYGYLEETYYSVSIIPLQGQIAFYNPVMDTTRQVITDRRMAFLLLLTQYISASHSPRDFWYQLIRCLQIDHMDLPFALVYSAGWEINDTMSESSEQSQAMKNWVLEGLIRVDKEGEESEKETDQGDSESRVATPGNNARQAPLHPKMSNKVPAVYSVETLEEALPNFTDLVRADSPTLLSVSDGTFPKTLADHVNRPESNTQYKYAVFLPIKSSGDSPLGFLILGINPWKDYDEDYKGFIQLLSGQLASSMAAALLFEDEIRRGNMVAEQANRDRYHLSTKLAIQTQEASQTENRFRNMADLSPTGQFHISPTGVLIYANNEYYRLTGQSRDATHPMSWVDPLHEDDYELMNQHWEKLLSGESTSLEIRLKYPFVTKEEVGGVKVQGHTWILASAYAEKNTRGEVVGILGCLTDISRQKWAEEFQNKKMLEAVELKKQQENFIDMTSHEMRNPLSAIIQCADWICNLSQFDAGTNDVTIPREAIDSYADAAQTILLCAQHQKRIIDDILTLSKLDSDLLIITPVEVQPLVVIQNAVRMFDGELQKCDVELRVRVEDSYRELAVDWVTLDPSRLLQVFINLITNAIKFTQSENERKIQVFLGASISRPESIEGGLEYLGVRPRAGSVRHHSSERLDPNTMTVEKEEAVISNESPEEWVYITVKVQDTGRGLDEDEKKRLFKRFSQASVRTHVQYGGNGLGLFISRRLTELQGGQIGVESTSGVGSTFAFYVHARRCVAPPYSRAGTPVDFRAQTRLIPPSALEKISNGPGLPRTERNEQKQEGCGGNGPVVRKHVLVVEDNIVNQKVLSKQLKSAGCIVSVANHGLEALEFLEASTFWSSPSTSPSPRKLDIILMDLEMPVMDGLTCVKRIRELETEGHIAGHVPVIAVTANARSEQIANARQQGMDLVVTKPFRIPELMRGMEWLLGGKGRLGEGDRPGLVERKSV</sequence>
<keyword evidence="9 11" id="KW-0496">Mitochondrion</keyword>
<comment type="subcellular location">
    <subcellularLocation>
        <location evidence="11">Mitochondrion outer membrane</location>
    </subcellularLocation>
</comment>
<evidence type="ECO:0000313" key="17">
    <source>
        <dbReference type="EMBL" id="CAG8950993.1"/>
    </source>
</evidence>
<dbReference type="InterPro" id="IPR003661">
    <property type="entry name" value="HisK_dim/P_dom"/>
</dbReference>
<dbReference type="SMART" id="SM00448">
    <property type="entry name" value="REC"/>
    <property type="match status" value="1"/>
</dbReference>
<keyword evidence="2 11" id="KW-0285">Flavoprotein</keyword>
<organism evidence="17 18">
    <name type="scientific">Hymenoscyphus fraxineus</name>
    <dbReference type="NCBI Taxonomy" id="746836"/>
    <lineage>
        <taxon>Eukaryota</taxon>
        <taxon>Fungi</taxon>
        <taxon>Dikarya</taxon>
        <taxon>Ascomycota</taxon>
        <taxon>Pezizomycotina</taxon>
        <taxon>Leotiomycetes</taxon>
        <taxon>Helotiales</taxon>
        <taxon>Helotiaceae</taxon>
        <taxon>Hymenoscyphus</taxon>
    </lineage>
</organism>
<dbReference type="PRINTS" id="PR00420">
    <property type="entry name" value="RNGMNOXGNASE"/>
</dbReference>
<dbReference type="InterPro" id="IPR005467">
    <property type="entry name" value="His_kinase_dom"/>
</dbReference>
<dbReference type="GO" id="GO:0004502">
    <property type="term" value="F:kynurenine 3-monooxygenase activity"/>
    <property type="evidence" value="ECO:0007669"/>
    <property type="project" value="UniProtKB-UniRule"/>
</dbReference>
<evidence type="ECO:0000256" key="6">
    <source>
        <dbReference type="ARBA" id="ARBA00022857"/>
    </source>
</evidence>
<dbReference type="GO" id="GO:0043420">
    <property type="term" value="P:anthranilate metabolic process"/>
    <property type="evidence" value="ECO:0007669"/>
    <property type="project" value="UniProtKB-UniRule"/>
</dbReference>
<dbReference type="PROSITE" id="PS50110">
    <property type="entry name" value="RESPONSE_REGULATORY"/>
    <property type="match status" value="1"/>
</dbReference>
<dbReference type="InterPro" id="IPR001789">
    <property type="entry name" value="Sig_transdc_resp-reg_receiver"/>
</dbReference>
<evidence type="ECO:0000256" key="2">
    <source>
        <dbReference type="ARBA" id="ARBA00022630"/>
    </source>
</evidence>
<feature type="domain" description="Histidine kinase" evidence="14">
    <location>
        <begin position="1501"/>
        <end position="1790"/>
    </location>
</feature>
<dbReference type="CDD" id="cd00130">
    <property type="entry name" value="PAS"/>
    <property type="match status" value="1"/>
</dbReference>
<evidence type="ECO:0000256" key="11">
    <source>
        <dbReference type="HAMAP-Rule" id="MF_03018"/>
    </source>
</evidence>
<dbReference type="GO" id="GO:0019805">
    <property type="term" value="P:quinolinate biosynthetic process"/>
    <property type="evidence" value="ECO:0007669"/>
    <property type="project" value="UniProtKB-UniRule"/>
</dbReference>
<evidence type="ECO:0000259" key="16">
    <source>
        <dbReference type="PROSITE" id="PS50112"/>
    </source>
</evidence>
<dbReference type="Pfam" id="PF00512">
    <property type="entry name" value="HisKA"/>
    <property type="match status" value="1"/>
</dbReference>
<dbReference type="SUPFAM" id="SSF47384">
    <property type="entry name" value="Homodimeric domain of signal transducing histidine kinase"/>
    <property type="match status" value="1"/>
</dbReference>
<dbReference type="Gene3D" id="3.50.50.60">
    <property type="entry name" value="FAD/NAD(P)-binding domain"/>
    <property type="match status" value="1"/>
</dbReference>
<comment type="similarity">
    <text evidence="11">Belongs to the aromatic-ring hydroxylase family. KMO subfamily.</text>
</comment>
<evidence type="ECO:0000256" key="10">
    <source>
        <dbReference type="ARBA" id="ARBA00047818"/>
    </source>
</evidence>
<dbReference type="GO" id="GO:0006569">
    <property type="term" value="P:L-tryptophan catabolic process"/>
    <property type="evidence" value="ECO:0007669"/>
    <property type="project" value="UniProtKB-UniRule"/>
</dbReference>
<dbReference type="HAMAP" id="MF_01971">
    <property type="entry name" value="Kynurenine_monooxygenase"/>
    <property type="match status" value="1"/>
</dbReference>
<dbReference type="NCBIfam" id="TIGR00229">
    <property type="entry name" value="sensory_box"/>
    <property type="match status" value="1"/>
</dbReference>
<keyword evidence="11" id="KW-0472">Membrane</keyword>
<dbReference type="InterPro" id="IPR027545">
    <property type="entry name" value="Kynurenine_monooxygenase"/>
</dbReference>
<feature type="domain" description="Response regulatory" evidence="15">
    <location>
        <begin position="1849"/>
        <end position="1982"/>
    </location>
</feature>
<evidence type="ECO:0000313" key="18">
    <source>
        <dbReference type="Proteomes" id="UP000696280"/>
    </source>
</evidence>
<dbReference type="SMART" id="SM00387">
    <property type="entry name" value="HATPase_c"/>
    <property type="match status" value="1"/>
</dbReference>
<protein>
    <recommendedName>
        <fullName evidence="11">Kynurenine 3-monooxygenase</fullName>
        <ecNumber evidence="11">1.14.13.9</ecNumber>
    </recommendedName>
    <alternativeName>
        <fullName evidence="11">Biosynthesis of nicotinic acid protein 4</fullName>
    </alternativeName>
    <alternativeName>
        <fullName evidence="11">Kynurenine 3-hydroxylase</fullName>
    </alternativeName>
</protein>
<keyword evidence="7 11" id="KW-0560">Oxidoreductase</keyword>
<evidence type="ECO:0000256" key="8">
    <source>
        <dbReference type="ARBA" id="ARBA00023033"/>
    </source>
</evidence>
<dbReference type="SMART" id="SM00388">
    <property type="entry name" value="HisKA"/>
    <property type="match status" value="1"/>
</dbReference>
<dbReference type="EMBL" id="CAJVRL010000039">
    <property type="protein sequence ID" value="CAG8950993.1"/>
    <property type="molecule type" value="Genomic_DNA"/>
</dbReference>
<dbReference type="CDD" id="cd00082">
    <property type="entry name" value="HisKA"/>
    <property type="match status" value="1"/>
</dbReference>
<evidence type="ECO:0000256" key="7">
    <source>
        <dbReference type="ARBA" id="ARBA00023002"/>
    </source>
</evidence>
<dbReference type="EC" id="1.14.13.9" evidence="11"/>
<accession>A0A9N9PPV9</accession>
<feature type="modified residue" description="4-aspartylphosphate" evidence="12">
    <location>
        <position position="1911"/>
    </location>
</feature>
<comment type="function">
    <text evidence="11">Catalyzes the hydroxylation of L-kynurenine (L-Kyn) to form 3-hydroxy-L-kynurenine (L-3OHKyn). Required for synthesis of quinolinic acid.</text>
</comment>
<dbReference type="InterPro" id="IPR002938">
    <property type="entry name" value="FAD-bd"/>
</dbReference>
<gene>
    <name evidence="11" type="primary">BNA4</name>
    <name evidence="17" type="ORF">HYFRA_00006390</name>
</gene>
<proteinExistence type="inferred from homology"/>
<keyword evidence="8 11" id="KW-0503">Monooxygenase</keyword>
<dbReference type="InterPro" id="IPR003594">
    <property type="entry name" value="HATPase_dom"/>
</dbReference>
<feature type="region of interest" description="Disordered" evidence="13">
    <location>
        <begin position="1170"/>
        <end position="1201"/>
    </location>
</feature>
<dbReference type="SMART" id="SM00091">
    <property type="entry name" value="PAS"/>
    <property type="match status" value="1"/>
</dbReference>
<dbReference type="PROSITE" id="PS50109">
    <property type="entry name" value="HIS_KIN"/>
    <property type="match status" value="1"/>
</dbReference>
<dbReference type="GO" id="GO:0005741">
    <property type="term" value="C:mitochondrial outer membrane"/>
    <property type="evidence" value="ECO:0007669"/>
    <property type="project" value="UniProtKB-SubCell"/>
</dbReference>
<evidence type="ECO:0000256" key="3">
    <source>
        <dbReference type="ARBA" id="ARBA00022642"/>
    </source>
</evidence>
<comment type="pathway">
    <text evidence="11">Cofactor biosynthesis; NAD(+) biosynthesis; quinolinate from L-kynurenine: step 1/3.</text>
</comment>
<evidence type="ECO:0000256" key="5">
    <source>
        <dbReference type="ARBA" id="ARBA00022827"/>
    </source>
</evidence>
<dbReference type="InterPro" id="IPR000014">
    <property type="entry name" value="PAS"/>
</dbReference>
<dbReference type="Pfam" id="PF02518">
    <property type="entry name" value="HATPase_c"/>
    <property type="match status" value="1"/>
</dbReference>
<dbReference type="InterPro" id="IPR035965">
    <property type="entry name" value="PAS-like_dom_sf"/>
</dbReference>
<dbReference type="InterPro" id="IPR011006">
    <property type="entry name" value="CheY-like_superfamily"/>
</dbReference>
<dbReference type="InterPro" id="IPR036890">
    <property type="entry name" value="HATPase_C_sf"/>
</dbReference>
<dbReference type="FunFam" id="3.50.50.60:FF:000129">
    <property type="entry name" value="Kynurenine 3-monooxygenase"/>
    <property type="match status" value="1"/>
</dbReference>
<dbReference type="PANTHER" id="PTHR46028:SF2">
    <property type="entry name" value="KYNURENINE 3-MONOOXYGENASE"/>
    <property type="match status" value="1"/>
</dbReference>
<reference evidence="17" key="1">
    <citation type="submission" date="2021-07" db="EMBL/GenBank/DDBJ databases">
        <authorList>
            <person name="Durling M."/>
        </authorList>
    </citation>
    <scope>NUCLEOTIDE SEQUENCE</scope>
</reference>
<dbReference type="PROSITE" id="PS50112">
    <property type="entry name" value="PAS"/>
    <property type="match status" value="1"/>
</dbReference>
<dbReference type="Gene3D" id="3.30.565.10">
    <property type="entry name" value="Histidine kinase-like ATPase, C-terminal domain"/>
    <property type="match status" value="1"/>
</dbReference>
<evidence type="ECO:0000256" key="4">
    <source>
        <dbReference type="ARBA" id="ARBA00022787"/>
    </source>
</evidence>
<dbReference type="SUPFAM" id="SSF55785">
    <property type="entry name" value="PYP-like sensor domain (PAS domain)"/>
    <property type="match status" value="1"/>
</dbReference>
<dbReference type="Gene3D" id="1.10.287.130">
    <property type="match status" value="1"/>
</dbReference>
<evidence type="ECO:0000259" key="14">
    <source>
        <dbReference type="PROSITE" id="PS50109"/>
    </source>
</evidence>
<dbReference type="Pfam" id="PF26131">
    <property type="entry name" value="PAS-like"/>
    <property type="match status" value="1"/>
</dbReference>
<keyword evidence="18" id="KW-1185">Reference proteome</keyword>
<keyword evidence="6 11" id="KW-0521">NADP</keyword>
<dbReference type="PANTHER" id="PTHR46028">
    <property type="entry name" value="KYNURENINE 3-MONOOXYGENASE"/>
    <property type="match status" value="1"/>
</dbReference>
<dbReference type="InterPro" id="IPR058846">
    <property type="entry name" value="PAS-like"/>
</dbReference>
<evidence type="ECO:0000256" key="13">
    <source>
        <dbReference type="SAM" id="MobiDB-lite"/>
    </source>
</evidence>
<keyword evidence="12" id="KW-0597">Phosphoprotein</keyword>
<dbReference type="OrthoDB" id="10053569at2759"/>
<dbReference type="GO" id="GO:0000155">
    <property type="term" value="F:phosphorelay sensor kinase activity"/>
    <property type="evidence" value="ECO:0007669"/>
    <property type="project" value="InterPro"/>
</dbReference>
<evidence type="ECO:0000256" key="12">
    <source>
        <dbReference type="PROSITE-ProRule" id="PRU00169"/>
    </source>
</evidence>
<dbReference type="SUPFAM" id="SSF51905">
    <property type="entry name" value="FAD/NAD(P)-binding domain"/>
    <property type="match status" value="1"/>
</dbReference>
<dbReference type="InterPro" id="IPR036097">
    <property type="entry name" value="HisK_dim/P_sf"/>
</dbReference>
<keyword evidence="5 11" id="KW-0274">FAD</keyword>
<dbReference type="InterPro" id="IPR036188">
    <property type="entry name" value="FAD/NAD-bd_sf"/>
</dbReference>
<dbReference type="GO" id="GO:0034354">
    <property type="term" value="P:'de novo' NAD+ biosynthetic process from L-tryptophan"/>
    <property type="evidence" value="ECO:0007669"/>
    <property type="project" value="UniProtKB-UniRule"/>
</dbReference>
<dbReference type="Gene3D" id="3.40.50.2300">
    <property type="match status" value="1"/>
</dbReference>
<dbReference type="Pfam" id="PF01494">
    <property type="entry name" value="FAD_binding_3"/>
    <property type="match status" value="1"/>
</dbReference>
<dbReference type="Pfam" id="PF00072">
    <property type="entry name" value="Response_reg"/>
    <property type="match status" value="1"/>
</dbReference>
<dbReference type="Gene3D" id="3.30.450.20">
    <property type="entry name" value="PAS domain"/>
    <property type="match status" value="2"/>
</dbReference>
<comment type="catalytic activity">
    <reaction evidence="10 11">
        <text>L-kynurenine + NADPH + O2 + H(+) = 3-hydroxy-L-kynurenine + NADP(+) + H2O</text>
        <dbReference type="Rhea" id="RHEA:20545"/>
        <dbReference type="ChEBI" id="CHEBI:15377"/>
        <dbReference type="ChEBI" id="CHEBI:15378"/>
        <dbReference type="ChEBI" id="CHEBI:15379"/>
        <dbReference type="ChEBI" id="CHEBI:57783"/>
        <dbReference type="ChEBI" id="CHEBI:57959"/>
        <dbReference type="ChEBI" id="CHEBI:58125"/>
        <dbReference type="ChEBI" id="CHEBI:58349"/>
        <dbReference type="EC" id="1.14.13.9"/>
    </reaction>
</comment>
<feature type="region of interest" description="Disordered" evidence="13">
    <location>
        <begin position="1817"/>
        <end position="1841"/>
    </location>
</feature>
<keyword evidence="4 11" id="KW-1000">Mitochondrion outer membrane</keyword>
<dbReference type="GO" id="GO:0070189">
    <property type="term" value="P:kynurenine metabolic process"/>
    <property type="evidence" value="ECO:0007669"/>
    <property type="project" value="TreeGrafter"/>
</dbReference>
<dbReference type="GO" id="GO:0071949">
    <property type="term" value="F:FAD binding"/>
    <property type="evidence" value="ECO:0007669"/>
    <property type="project" value="InterPro"/>
</dbReference>
<dbReference type="CDD" id="cd17546">
    <property type="entry name" value="REC_hyHK_CKI1_RcsC-like"/>
    <property type="match status" value="1"/>
</dbReference>
<feature type="domain" description="PAS" evidence="16">
    <location>
        <begin position="1348"/>
        <end position="1418"/>
    </location>
</feature>